<sequence length="289" mass="32383">MLEGPESPRSVYTSLSCSPPMLDPGTQSILHSFLSERDQERALFSQLTQQTIATRGFIDPGEVLAGEDDEVPPMLSVDDYRVAFGEDWQLSQFWSAASFGKPWELFWASSLSLYSTAFATRLAQSIRSITRPSDNIAFLCCPTAFVAFQHEYSSKNARLLEFDKRFSVLDPKRFIPYDLDEPDDFHESLRGTVDVAVVDPPFLNEVTNKNLATTLRQILNPKRGKLVMITSTSVENVLDEVYSQPPLGALRRAVLEVEHGQLANDFACWGSWDGAERFGSLDELDLTLS</sequence>
<dbReference type="GO" id="GO:0003676">
    <property type="term" value="F:nucleic acid binding"/>
    <property type="evidence" value="ECO:0007669"/>
    <property type="project" value="InterPro"/>
</dbReference>
<evidence type="ECO:0000313" key="6">
    <source>
        <dbReference type="Proteomes" id="UP000054988"/>
    </source>
</evidence>
<dbReference type="InterPro" id="IPR041370">
    <property type="entry name" value="Mlase_EEF1AKMT1/ZCCHC4"/>
</dbReference>
<evidence type="ECO:0000256" key="4">
    <source>
        <dbReference type="ARBA" id="ARBA00022679"/>
    </source>
</evidence>
<evidence type="ECO:0000256" key="2">
    <source>
        <dbReference type="ARBA" id="ARBA00022490"/>
    </source>
</evidence>
<dbReference type="Proteomes" id="UP000054988">
    <property type="component" value="Unassembled WGS sequence"/>
</dbReference>
<organism evidence="5 6">
    <name type="scientific">Moniliophthora roreri</name>
    <name type="common">Frosty pod rot fungus</name>
    <name type="synonym">Monilia roreri</name>
    <dbReference type="NCBI Taxonomy" id="221103"/>
    <lineage>
        <taxon>Eukaryota</taxon>
        <taxon>Fungi</taxon>
        <taxon>Dikarya</taxon>
        <taxon>Basidiomycota</taxon>
        <taxon>Agaricomycotina</taxon>
        <taxon>Agaricomycetes</taxon>
        <taxon>Agaricomycetidae</taxon>
        <taxon>Agaricales</taxon>
        <taxon>Marasmiineae</taxon>
        <taxon>Marasmiaceae</taxon>
        <taxon>Moniliophthora</taxon>
    </lineage>
</organism>
<comment type="subcellular location">
    <subcellularLocation>
        <location evidence="1">Cytoplasm</location>
    </subcellularLocation>
</comment>
<dbReference type="GO" id="GO:0005737">
    <property type="term" value="C:cytoplasm"/>
    <property type="evidence" value="ECO:0007669"/>
    <property type="project" value="UniProtKB-SubCell"/>
</dbReference>
<proteinExistence type="predicted"/>
<protein>
    <submittedName>
        <fullName evidence="5">Uncharacterized protein</fullName>
    </submittedName>
</protein>
<dbReference type="PANTHER" id="PTHR13200">
    <property type="entry name" value="EEF1A LYSINE METHYLTRANSFERASE 1"/>
    <property type="match status" value="1"/>
</dbReference>
<keyword evidence="4" id="KW-0808">Transferase</keyword>
<dbReference type="EMBL" id="LATX01000419">
    <property type="protein sequence ID" value="KTB46311.1"/>
    <property type="molecule type" value="Genomic_DNA"/>
</dbReference>
<accession>A0A0W0GCP7</accession>
<gene>
    <name evidence="5" type="ORF">WG66_1109</name>
</gene>
<dbReference type="GO" id="GO:0032259">
    <property type="term" value="P:methylation"/>
    <property type="evidence" value="ECO:0007669"/>
    <property type="project" value="UniProtKB-KW"/>
</dbReference>
<keyword evidence="2" id="KW-0963">Cytoplasm</keyword>
<keyword evidence="3" id="KW-0489">Methyltransferase</keyword>
<dbReference type="InterPro" id="IPR019369">
    <property type="entry name" value="Efm5/EEF1AKMT1"/>
</dbReference>
<name>A0A0W0GCP7_MONRR</name>
<evidence type="ECO:0000256" key="1">
    <source>
        <dbReference type="ARBA" id="ARBA00004496"/>
    </source>
</evidence>
<evidence type="ECO:0000256" key="3">
    <source>
        <dbReference type="ARBA" id="ARBA00022603"/>
    </source>
</evidence>
<dbReference type="InterPro" id="IPR002052">
    <property type="entry name" value="DNA_methylase_N6_adenine_CS"/>
</dbReference>
<dbReference type="AlphaFoldDB" id="A0A0W0GCP7"/>
<dbReference type="GO" id="GO:0016279">
    <property type="term" value="F:protein-lysine N-methyltransferase activity"/>
    <property type="evidence" value="ECO:0007669"/>
    <property type="project" value="InterPro"/>
</dbReference>
<comment type="caution">
    <text evidence="5">The sequence shown here is derived from an EMBL/GenBank/DDBJ whole genome shotgun (WGS) entry which is preliminary data.</text>
</comment>
<reference evidence="5 6" key="1">
    <citation type="submission" date="2015-12" db="EMBL/GenBank/DDBJ databases">
        <title>Draft genome sequence of Moniliophthora roreri, the causal agent of frosty pod rot of cacao.</title>
        <authorList>
            <person name="Aime M.C."/>
            <person name="Diaz-Valderrama J.R."/>
            <person name="Kijpornyongpan T."/>
            <person name="Phillips-Mora W."/>
        </authorList>
    </citation>
    <scope>NUCLEOTIDE SEQUENCE [LARGE SCALE GENOMIC DNA]</scope>
    <source>
        <strain evidence="5 6">MCA 2952</strain>
    </source>
</reference>
<evidence type="ECO:0000313" key="5">
    <source>
        <dbReference type="EMBL" id="KTB46311.1"/>
    </source>
</evidence>
<dbReference type="Pfam" id="PF10237">
    <property type="entry name" value="N6-adenineMlase"/>
    <property type="match status" value="1"/>
</dbReference>
<dbReference type="PANTHER" id="PTHR13200:SF0">
    <property type="entry name" value="EEF1A LYSINE METHYLTRANSFERASE 1"/>
    <property type="match status" value="1"/>
</dbReference>
<dbReference type="PROSITE" id="PS00092">
    <property type="entry name" value="N6_MTASE"/>
    <property type="match status" value="1"/>
</dbReference>